<reference evidence="2 3" key="1">
    <citation type="journal article" date="2015" name="Int. J. Syst. Evol. Microbiol.">
        <title>Aestuariivita atlantica sp. nov., isolated from deep sea sediment of the Atlantic Ocean.</title>
        <authorList>
            <person name="Li G."/>
            <person name="Lai Q."/>
            <person name="Du Y."/>
            <person name="Liu X."/>
            <person name="Sun F."/>
            <person name="Shao Z."/>
        </authorList>
    </citation>
    <scope>NUCLEOTIDE SEQUENCE [LARGE SCALE GENOMIC DNA]</scope>
    <source>
        <strain evidence="2 3">22II-S11-z3</strain>
    </source>
</reference>
<accession>A0A0L1JPV1</accession>
<sequence length="218" mass="22983">MDRKLVAAMRTLILQSPACPSDMIVDEMREAGLDDAQIVDLYIPAVARELGDCWLSDELPFAQVSIGAARLQALLPLLSDAPQDGVRGKHGAGLLIVTRNETHTLGAFVLAHQMRRRGISIHVTVGPPENEVTALVSRGGFDAVLISCAQPSGLVSVGNLVDTIRKTCAVVPPLVLGGAVAQGSDDLVQETGVDHVLTEVTDLLRLFGAPVANGAIDR</sequence>
<dbReference type="GO" id="GO:0031419">
    <property type="term" value="F:cobalamin binding"/>
    <property type="evidence" value="ECO:0007669"/>
    <property type="project" value="InterPro"/>
</dbReference>
<comment type="caution">
    <text evidence="2">The sequence shown here is derived from an EMBL/GenBank/DDBJ whole genome shotgun (WGS) entry which is preliminary data.</text>
</comment>
<dbReference type="STRING" id="1317121.ATO11_11245"/>
<protein>
    <recommendedName>
        <fullName evidence="1">B12-binding domain-containing protein</fullName>
    </recommendedName>
</protein>
<keyword evidence="3" id="KW-1185">Reference proteome</keyword>
<dbReference type="Pfam" id="PF02310">
    <property type="entry name" value="B12-binding"/>
    <property type="match status" value="1"/>
</dbReference>
<dbReference type="InterPro" id="IPR036724">
    <property type="entry name" value="Cobalamin-bd_sf"/>
</dbReference>
<proteinExistence type="predicted"/>
<dbReference type="AlphaFoldDB" id="A0A0L1JPV1"/>
<dbReference type="Proteomes" id="UP000036938">
    <property type="component" value="Unassembled WGS sequence"/>
</dbReference>
<dbReference type="EMBL" id="AQQZ01000004">
    <property type="protein sequence ID" value="KNG93747.1"/>
    <property type="molecule type" value="Genomic_DNA"/>
</dbReference>
<name>A0A0L1JPV1_9RHOB</name>
<evidence type="ECO:0000313" key="2">
    <source>
        <dbReference type="EMBL" id="KNG93747.1"/>
    </source>
</evidence>
<dbReference type="Gene3D" id="3.40.50.280">
    <property type="entry name" value="Cobalamin-binding domain"/>
    <property type="match status" value="1"/>
</dbReference>
<organism evidence="2 3">
    <name type="scientific">Pseudaestuariivita atlantica</name>
    <dbReference type="NCBI Taxonomy" id="1317121"/>
    <lineage>
        <taxon>Bacteria</taxon>
        <taxon>Pseudomonadati</taxon>
        <taxon>Pseudomonadota</taxon>
        <taxon>Alphaproteobacteria</taxon>
        <taxon>Rhodobacterales</taxon>
        <taxon>Paracoccaceae</taxon>
        <taxon>Pseudaestuariivita</taxon>
    </lineage>
</organism>
<dbReference type="SUPFAM" id="SSF52242">
    <property type="entry name" value="Cobalamin (vitamin B12)-binding domain"/>
    <property type="match status" value="1"/>
</dbReference>
<dbReference type="InterPro" id="IPR006158">
    <property type="entry name" value="Cobalamin-bd"/>
</dbReference>
<feature type="domain" description="B12-binding" evidence="1">
    <location>
        <begin position="94"/>
        <end position="203"/>
    </location>
</feature>
<gene>
    <name evidence="2" type="ORF">ATO11_11245</name>
</gene>
<dbReference type="GO" id="GO:0046872">
    <property type="term" value="F:metal ion binding"/>
    <property type="evidence" value="ECO:0007669"/>
    <property type="project" value="InterPro"/>
</dbReference>
<evidence type="ECO:0000259" key="1">
    <source>
        <dbReference type="Pfam" id="PF02310"/>
    </source>
</evidence>
<evidence type="ECO:0000313" key="3">
    <source>
        <dbReference type="Proteomes" id="UP000036938"/>
    </source>
</evidence>